<organism evidence="9 10">
    <name type="scientific">Caldovatus sediminis</name>
    <dbReference type="NCBI Taxonomy" id="2041189"/>
    <lineage>
        <taxon>Bacteria</taxon>
        <taxon>Pseudomonadati</taxon>
        <taxon>Pseudomonadota</taxon>
        <taxon>Alphaproteobacteria</taxon>
        <taxon>Acetobacterales</taxon>
        <taxon>Roseomonadaceae</taxon>
        <taxon>Caldovatus</taxon>
    </lineage>
</organism>
<protein>
    <recommendedName>
        <fullName evidence="2">site-specific DNA-methyltransferase (adenine-specific)</fullName>
        <ecNumber evidence="2">2.1.1.72</ecNumber>
    </recommendedName>
</protein>
<proteinExistence type="inferred from homology"/>
<dbReference type="EC" id="2.1.1.72" evidence="2"/>
<dbReference type="GO" id="GO:0032259">
    <property type="term" value="P:methylation"/>
    <property type="evidence" value="ECO:0007669"/>
    <property type="project" value="UniProtKB-KW"/>
</dbReference>
<comment type="catalytic activity">
    <reaction evidence="5">
        <text>a 2'-deoxyadenosine in DNA + S-adenosyl-L-methionine = an N(6)-methyl-2'-deoxyadenosine in DNA + S-adenosyl-L-homocysteine + H(+)</text>
        <dbReference type="Rhea" id="RHEA:15197"/>
        <dbReference type="Rhea" id="RHEA-COMP:12418"/>
        <dbReference type="Rhea" id="RHEA-COMP:12419"/>
        <dbReference type="ChEBI" id="CHEBI:15378"/>
        <dbReference type="ChEBI" id="CHEBI:57856"/>
        <dbReference type="ChEBI" id="CHEBI:59789"/>
        <dbReference type="ChEBI" id="CHEBI:90615"/>
        <dbReference type="ChEBI" id="CHEBI:90616"/>
        <dbReference type="EC" id="2.1.1.72"/>
    </reaction>
</comment>
<dbReference type="PANTHER" id="PTHR33841">
    <property type="entry name" value="DNA METHYLTRANSFERASE YEEA-RELATED"/>
    <property type="match status" value="1"/>
</dbReference>
<evidence type="ECO:0000313" key="9">
    <source>
        <dbReference type="EMBL" id="GGG40566.1"/>
    </source>
</evidence>
<feature type="domain" description="DNA methylase adenine-specific" evidence="7">
    <location>
        <begin position="326"/>
        <end position="463"/>
    </location>
</feature>
<dbReference type="InterPro" id="IPR029063">
    <property type="entry name" value="SAM-dependent_MTases_sf"/>
</dbReference>
<dbReference type="GO" id="GO:0009007">
    <property type="term" value="F:site-specific DNA-methyltransferase (adenine-specific) activity"/>
    <property type="evidence" value="ECO:0007669"/>
    <property type="project" value="UniProtKB-EC"/>
</dbReference>
<dbReference type="SUPFAM" id="SSF53335">
    <property type="entry name" value="S-adenosyl-L-methionine-dependent methyltransferases"/>
    <property type="match status" value="1"/>
</dbReference>
<keyword evidence="3" id="KW-0489">Methyltransferase</keyword>
<keyword evidence="10" id="KW-1185">Reference proteome</keyword>
<evidence type="ECO:0000256" key="3">
    <source>
        <dbReference type="ARBA" id="ARBA00022603"/>
    </source>
</evidence>
<dbReference type="AlphaFoldDB" id="A0A8J3EEH3"/>
<dbReference type="GO" id="GO:0008170">
    <property type="term" value="F:N-methyltransferase activity"/>
    <property type="evidence" value="ECO:0007669"/>
    <property type="project" value="InterPro"/>
</dbReference>
<evidence type="ECO:0000256" key="6">
    <source>
        <dbReference type="SAM" id="MobiDB-lite"/>
    </source>
</evidence>
<feature type="domain" description="Type ISP restriction-modification enzyme LLaBIII C-terminal specificity" evidence="8">
    <location>
        <begin position="708"/>
        <end position="1016"/>
    </location>
</feature>
<dbReference type="Pfam" id="PF18135">
    <property type="entry name" value="Type_ISP_C"/>
    <property type="match status" value="1"/>
</dbReference>
<feature type="region of interest" description="Disordered" evidence="6">
    <location>
        <begin position="1055"/>
        <end position="1081"/>
    </location>
</feature>
<name>A0A8J3EEH3_9PROT</name>
<feature type="compositionally biased region" description="Acidic residues" evidence="6">
    <location>
        <begin position="1069"/>
        <end position="1081"/>
    </location>
</feature>
<accession>A0A8J3EEH3</accession>
<dbReference type="InterPro" id="IPR041635">
    <property type="entry name" value="Type_ISP_LLaBIII_C"/>
</dbReference>
<evidence type="ECO:0000259" key="8">
    <source>
        <dbReference type="Pfam" id="PF18135"/>
    </source>
</evidence>
<dbReference type="PRINTS" id="PR00507">
    <property type="entry name" value="N12N6MTFRASE"/>
</dbReference>
<sequence>MVHEPLIAYAREVRLDRRANRGGAGDGTGLELLLAPRFKALIEAVLASRMPAAPRVLPEYERQGIGRPDIAFARPGAPARAFIELKEPGKPLDPRRLRGHDADQFRRFRELPLWGLCNFHTLHLYRRDALLDEAVILPAAALDPATADAAAERLIRRTDPAAFLRVLDALALAGPVAPRSAAEVAEALAQAARLVRAVVADQCRAGAPADLAAVRDEFRETLFAHAAAGGYDESDETALFANAFAQTLAFGLLLAREASRADLDRDAYRRLPEGAYPLLRATLRALTQDEILDLLGAAFDVVLDTVNAVDTDLLRPRAGHDPILYFYEDFLSVFDPEAKKRHGVFFTPVPVVRFMVAATDRALREALGTRGLLDPAVLLLDPACGTGTFLVAAAARGMEAARAEYGEGAVPAEMAALAARLHGFELLVGPYTVAHYRMLREVAANGVAPARRLPIFLADTLAPPSGARGVTPRLGLLARPIVAERQAADELKRSTPIIAILGNPPYRRLAEGEERALVAGWDNGFWEDLKAPVRAAGWGGELNTFPDLYVAFWRWCLWKLFESDGAPGRGVLCLITNRTFLAGHPYAGLRRMLRRRFDRIEIVDLRGDSRGARPAGVEEDECVFAIQAGVCVVTAVATGAPRAPGAEARVRYADVWRHGAFTARDKLALLERARGQAGTLHFVAIARGGLADFVPAGFEGLDWPALPEVFGFRSSGVQTKRDAVVYAFADATLHQRMTEIATAPEDEAKRLFHETRDRTVGPARGVGWAPSAVRDAAYRPLDRRRLHDRREFIDFPRPALAEAWGASNVCLYALPAGTGAGPAVWIHGLLPDYHAFRGSYGGYAFPLWDRRRGATAHNLNPALLAGLAAAYGAPVTPEAAFDAITALLSATSYTRRFAWDLEEAFAHIPFPAEADAFAEAARLGAAIREVETFARAPGTAFRSARLLGRASGVTLAVPPIARAFLDAGDGTGFVPLQEDQSLRLARLPERVWAFAVSGYRVLPRWLAARQGEALDAALQRAILDVAWRIEELLHLFDAADAVLARALERPLTRAALGLSPPGTPPAAGVEEEGDDERDSTA</sequence>
<keyword evidence="4" id="KW-0808">Transferase</keyword>
<dbReference type="Gene3D" id="3.40.50.150">
    <property type="entry name" value="Vaccinia Virus protein VP39"/>
    <property type="match status" value="1"/>
</dbReference>
<evidence type="ECO:0000256" key="1">
    <source>
        <dbReference type="ARBA" id="ARBA00006594"/>
    </source>
</evidence>
<comment type="similarity">
    <text evidence="1">Belongs to the N(4)/N(6)-methyltransferase family.</text>
</comment>
<dbReference type="EMBL" id="BMKS01000009">
    <property type="protein sequence ID" value="GGG40566.1"/>
    <property type="molecule type" value="Genomic_DNA"/>
</dbReference>
<dbReference type="GO" id="GO:0003677">
    <property type="term" value="F:DNA binding"/>
    <property type="evidence" value="ECO:0007669"/>
    <property type="project" value="InterPro"/>
</dbReference>
<comment type="caution">
    <text evidence="9">The sequence shown here is derived from an EMBL/GenBank/DDBJ whole genome shotgun (WGS) entry which is preliminary data.</text>
</comment>
<gene>
    <name evidence="9" type="ORF">GCM10010964_30220</name>
</gene>
<dbReference type="InterPro" id="IPR050953">
    <property type="entry name" value="N4_N6_ade-DNA_methylase"/>
</dbReference>
<evidence type="ECO:0000313" key="10">
    <source>
        <dbReference type="Proteomes" id="UP000597507"/>
    </source>
</evidence>
<evidence type="ECO:0000256" key="4">
    <source>
        <dbReference type="ARBA" id="ARBA00022679"/>
    </source>
</evidence>
<dbReference type="InterPro" id="IPR003356">
    <property type="entry name" value="DNA_methylase_A-5"/>
</dbReference>
<dbReference type="Proteomes" id="UP000597507">
    <property type="component" value="Unassembled WGS sequence"/>
</dbReference>
<evidence type="ECO:0000256" key="5">
    <source>
        <dbReference type="ARBA" id="ARBA00047942"/>
    </source>
</evidence>
<dbReference type="PANTHER" id="PTHR33841:SF1">
    <property type="entry name" value="DNA METHYLTRANSFERASE A"/>
    <property type="match status" value="1"/>
</dbReference>
<evidence type="ECO:0000259" key="7">
    <source>
        <dbReference type="Pfam" id="PF02384"/>
    </source>
</evidence>
<reference evidence="9 10" key="1">
    <citation type="journal article" date="2014" name="Int. J. Syst. Evol. Microbiol.">
        <title>Complete genome sequence of Corynebacterium casei LMG S-19264T (=DSM 44701T), isolated from a smear-ripened cheese.</title>
        <authorList>
            <consortium name="US DOE Joint Genome Institute (JGI-PGF)"/>
            <person name="Walter F."/>
            <person name="Albersmeier A."/>
            <person name="Kalinowski J."/>
            <person name="Ruckert C."/>
        </authorList>
    </citation>
    <scope>NUCLEOTIDE SEQUENCE [LARGE SCALE GENOMIC DNA]</scope>
    <source>
        <strain evidence="9 10">CGMCC 1.16330</strain>
    </source>
</reference>
<dbReference type="Pfam" id="PF02384">
    <property type="entry name" value="N6_Mtase"/>
    <property type="match status" value="1"/>
</dbReference>
<evidence type="ECO:0000256" key="2">
    <source>
        <dbReference type="ARBA" id="ARBA00011900"/>
    </source>
</evidence>